<dbReference type="PANTHER" id="PTHR23131">
    <property type="entry name" value="ENDORIBONUCLEASE LACTB2"/>
    <property type="match status" value="1"/>
</dbReference>
<dbReference type="SMART" id="SM00849">
    <property type="entry name" value="Lactamase_B"/>
    <property type="match status" value="1"/>
</dbReference>
<feature type="domain" description="Metallo-beta-lactamase" evidence="1">
    <location>
        <begin position="25"/>
        <end position="206"/>
    </location>
</feature>
<dbReference type="Pfam" id="PF00753">
    <property type="entry name" value="Lactamase_B"/>
    <property type="match status" value="1"/>
</dbReference>
<gene>
    <name evidence="2" type="ORF">BAA01_05300</name>
</gene>
<comment type="caution">
    <text evidence="2">The sequence shown here is derived from an EMBL/GenBank/DDBJ whole genome shotgun (WGS) entry which is preliminary data.</text>
</comment>
<evidence type="ECO:0000259" key="1">
    <source>
        <dbReference type="SMART" id="SM00849"/>
    </source>
</evidence>
<evidence type="ECO:0000313" key="2">
    <source>
        <dbReference type="EMBL" id="OUM88517.1"/>
    </source>
</evidence>
<dbReference type="InterPro" id="IPR001279">
    <property type="entry name" value="Metallo-B-lactamas"/>
</dbReference>
<dbReference type="CDD" id="cd06262">
    <property type="entry name" value="metallo-hydrolase-like_MBL-fold"/>
    <property type="match status" value="1"/>
</dbReference>
<dbReference type="SUPFAM" id="SSF56281">
    <property type="entry name" value="Metallo-hydrolase/oxidoreductase"/>
    <property type="match status" value="1"/>
</dbReference>
<dbReference type="Proteomes" id="UP000196475">
    <property type="component" value="Unassembled WGS sequence"/>
</dbReference>
<evidence type="ECO:0000313" key="3">
    <source>
        <dbReference type="Proteomes" id="UP000196475"/>
    </source>
</evidence>
<dbReference type="InterPro" id="IPR036866">
    <property type="entry name" value="RibonucZ/Hydroxyglut_hydro"/>
</dbReference>
<protein>
    <recommendedName>
        <fullName evidence="1">Metallo-beta-lactamase domain-containing protein</fullName>
    </recommendedName>
</protein>
<sequence>MNILRLTDEMSVIFGHHPLFGNLPACNSLRIDGEVAVIIDTGASEVAEYQGKTEIVINTHFHKDHTILNHLFAEQAQLWVPAYSAEVFRNPEKVSEYTGIHLLDPESQQELIASGRFSANLQVHHTIQDGDVLDFGKTKLRVIHAPGHACDHIMLYEEKNGILFSTDVDMTPFGPWYGNPHSSIVRFVEDIEKIRAIRPAVLITSHMPQIYREDLDQLLDNYTGKIAKRDERILNILREKPCTLEEVMEGRPIFRKHAPPVALNRLFDMFMIKHHLERLVEQGLVREEEGIYMLAEQPVHSTSHR</sequence>
<organism evidence="2 3">
    <name type="scientific">Bacillus thermozeamaize</name>
    <dbReference type="NCBI Taxonomy" id="230954"/>
    <lineage>
        <taxon>Bacteria</taxon>
        <taxon>Bacillati</taxon>
        <taxon>Bacillota</taxon>
        <taxon>Bacilli</taxon>
        <taxon>Bacillales</taxon>
        <taxon>Bacillaceae</taxon>
        <taxon>Bacillus</taxon>
    </lineage>
</organism>
<dbReference type="Gene3D" id="3.60.15.10">
    <property type="entry name" value="Ribonuclease Z/Hydroxyacylglutathione hydrolase-like"/>
    <property type="match status" value="1"/>
</dbReference>
<reference evidence="3" key="1">
    <citation type="submission" date="2016-06" db="EMBL/GenBank/DDBJ databases">
        <authorList>
            <person name="Nascimento L."/>
            <person name="Pereira R.V."/>
            <person name="Martins L.F."/>
            <person name="Quaggio R.B."/>
            <person name="Silva A.M."/>
            <person name="Setubal J.C."/>
        </authorList>
    </citation>
    <scope>NUCLEOTIDE SEQUENCE [LARGE SCALE GENOMIC DNA]</scope>
</reference>
<dbReference type="AlphaFoldDB" id="A0A1Y3PQT4"/>
<dbReference type="PANTHER" id="PTHR23131:SF0">
    <property type="entry name" value="ENDORIBONUCLEASE LACTB2"/>
    <property type="match status" value="1"/>
</dbReference>
<proteinExistence type="predicted"/>
<dbReference type="EMBL" id="LZRT01000060">
    <property type="protein sequence ID" value="OUM88517.1"/>
    <property type="molecule type" value="Genomic_DNA"/>
</dbReference>
<dbReference type="InterPro" id="IPR050662">
    <property type="entry name" value="Sec-metab_biosynth-thioest"/>
</dbReference>
<name>A0A1Y3PQT4_9BACI</name>
<accession>A0A1Y3PQT4</accession>